<reference evidence="2 3" key="1">
    <citation type="submission" date="2020-02" db="EMBL/GenBank/DDBJ databases">
        <title>Bacillus aquiflavi sp. nov., isolated from yellow water of strong flavor Chinese baijiu in Yibin region of China.</title>
        <authorList>
            <person name="Xie J."/>
        </authorList>
    </citation>
    <scope>NUCLEOTIDE SEQUENCE [LARGE SCALE GENOMIC DNA]</scope>
    <source>
        <strain evidence="2 3">SA4</strain>
    </source>
</reference>
<dbReference type="InterPro" id="IPR036291">
    <property type="entry name" value="NAD(P)-bd_dom_sf"/>
</dbReference>
<dbReference type="AlphaFoldDB" id="A0A6M0QBR4"/>
<evidence type="ECO:0000313" key="2">
    <source>
        <dbReference type="EMBL" id="NEY73814.1"/>
    </source>
</evidence>
<evidence type="ECO:0000259" key="1">
    <source>
        <dbReference type="Pfam" id="PF13460"/>
    </source>
</evidence>
<accession>A0A6M0QBR4</accession>
<dbReference type="RefSeq" id="WP_163181672.1">
    <property type="nucleotide sequence ID" value="NZ_JAAIWM010000009.1"/>
</dbReference>
<sequence>MKVLVIGANGQIGKQLVKLLQESHEYSVRALVRTEEQVTEFLQSDVEAVLGNLEDSVNQLKDAVKGCDAVVFTAGSGGHTGSDQTLLIDLDGAAKMMDAAKEVGVKRFLMVSAIQAHNRENWHEPLKPYYAAKHYADKMLIQSGLSYTIVRPGALVNENGTGKVTAAENLERGSIPREDVARTILEIINQENTFNKSFDLVAGETPIKQAVASI</sequence>
<evidence type="ECO:0000313" key="3">
    <source>
        <dbReference type="Proteomes" id="UP000481043"/>
    </source>
</evidence>
<dbReference type="CDD" id="cd05243">
    <property type="entry name" value="SDR_a5"/>
    <property type="match status" value="1"/>
</dbReference>
<dbReference type="Proteomes" id="UP000481043">
    <property type="component" value="Unassembled WGS sequence"/>
</dbReference>
<comment type="caution">
    <text evidence="2">The sequence shown here is derived from an EMBL/GenBank/DDBJ whole genome shotgun (WGS) entry which is preliminary data.</text>
</comment>
<dbReference type="Pfam" id="PF13460">
    <property type="entry name" value="NAD_binding_10"/>
    <property type="match status" value="1"/>
</dbReference>
<proteinExistence type="predicted"/>
<dbReference type="InterPro" id="IPR016040">
    <property type="entry name" value="NAD(P)-bd_dom"/>
</dbReference>
<dbReference type="PANTHER" id="PTHR15020:SF50">
    <property type="entry name" value="UPF0659 PROTEIN YMR090W"/>
    <property type="match status" value="1"/>
</dbReference>
<dbReference type="SUPFAM" id="SSF51735">
    <property type="entry name" value="NAD(P)-binding Rossmann-fold domains"/>
    <property type="match status" value="1"/>
</dbReference>
<gene>
    <name evidence="2" type="ORF">G4D63_19030</name>
</gene>
<feature type="domain" description="NAD(P)-binding" evidence="1">
    <location>
        <begin position="7"/>
        <end position="190"/>
    </location>
</feature>
<name>A0A6M0QBR4_9BACI</name>
<dbReference type="EMBL" id="JAAIWM010000009">
    <property type="protein sequence ID" value="NEY73814.1"/>
    <property type="molecule type" value="Genomic_DNA"/>
</dbReference>
<protein>
    <submittedName>
        <fullName evidence="2">SDR family oxidoreductase</fullName>
    </submittedName>
</protein>
<organism evidence="2 3">
    <name type="scientific">Bacillus mesophilus</name>
    <dbReference type="NCBI Taxonomy" id="1808955"/>
    <lineage>
        <taxon>Bacteria</taxon>
        <taxon>Bacillati</taxon>
        <taxon>Bacillota</taxon>
        <taxon>Bacilli</taxon>
        <taxon>Bacillales</taxon>
        <taxon>Bacillaceae</taxon>
        <taxon>Bacillus</taxon>
    </lineage>
</organism>
<dbReference type="PANTHER" id="PTHR15020">
    <property type="entry name" value="FLAVIN REDUCTASE-RELATED"/>
    <property type="match status" value="1"/>
</dbReference>
<keyword evidence="3" id="KW-1185">Reference proteome</keyword>
<dbReference type="Gene3D" id="3.40.50.720">
    <property type="entry name" value="NAD(P)-binding Rossmann-like Domain"/>
    <property type="match status" value="1"/>
</dbReference>